<dbReference type="InterPro" id="IPR036047">
    <property type="entry name" value="F-box-like_dom_sf"/>
</dbReference>
<dbReference type="SUPFAM" id="SSF81383">
    <property type="entry name" value="F-box domain"/>
    <property type="match status" value="1"/>
</dbReference>
<keyword evidence="2" id="KW-1185">Reference proteome</keyword>
<reference evidence="1" key="1">
    <citation type="submission" date="2023-07" db="EMBL/GenBank/DDBJ databases">
        <title>A chromosome-level genome assembly of Lolium multiflorum.</title>
        <authorList>
            <person name="Chen Y."/>
            <person name="Copetti D."/>
            <person name="Kolliker R."/>
            <person name="Studer B."/>
        </authorList>
    </citation>
    <scope>NUCLEOTIDE SEQUENCE</scope>
    <source>
        <strain evidence="1">02402/16</strain>
        <tissue evidence="1">Leaf</tissue>
    </source>
</reference>
<name>A0AAD8T7N6_LOLMU</name>
<dbReference type="Proteomes" id="UP001231189">
    <property type="component" value="Unassembled WGS sequence"/>
</dbReference>
<gene>
    <name evidence="1" type="ORF">QYE76_058920</name>
</gene>
<dbReference type="Gene3D" id="1.20.1280.50">
    <property type="match status" value="1"/>
</dbReference>
<dbReference type="EMBL" id="JAUUTY010000003">
    <property type="protein sequence ID" value="KAK1670761.1"/>
    <property type="molecule type" value="Genomic_DNA"/>
</dbReference>
<dbReference type="PANTHER" id="PTHR33165:SF84">
    <property type="entry name" value="DUF295 DOMAIN-CONTAINING PROTEIN"/>
    <property type="match status" value="1"/>
</dbReference>
<protein>
    <recommendedName>
        <fullName evidence="3">F-box domain-containing protein</fullName>
    </recommendedName>
</protein>
<evidence type="ECO:0000313" key="2">
    <source>
        <dbReference type="Proteomes" id="UP001231189"/>
    </source>
</evidence>
<organism evidence="1 2">
    <name type="scientific">Lolium multiflorum</name>
    <name type="common">Italian ryegrass</name>
    <name type="synonym">Lolium perenne subsp. multiflorum</name>
    <dbReference type="NCBI Taxonomy" id="4521"/>
    <lineage>
        <taxon>Eukaryota</taxon>
        <taxon>Viridiplantae</taxon>
        <taxon>Streptophyta</taxon>
        <taxon>Embryophyta</taxon>
        <taxon>Tracheophyta</taxon>
        <taxon>Spermatophyta</taxon>
        <taxon>Magnoliopsida</taxon>
        <taxon>Liliopsida</taxon>
        <taxon>Poales</taxon>
        <taxon>Poaceae</taxon>
        <taxon>BOP clade</taxon>
        <taxon>Pooideae</taxon>
        <taxon>Poodae</taxon>
        <taxon>Poeae</taxon>
        <taxon>Poeae Chloroplast Group 2 (Poeae type)</taxon>
        <taxon>Loliodinae</taxon>
        <taxon>Loliinae</taxon>
        <taxon>Lolium</taxon>
    </lineage>
</organism>
<sequence>MRPDWSSLPSELLGHIADFLLDTNDVDCYMDFRAVCTSWRSATEEPKGNLSDLRFRPRWWIIVDEIFQTDARLMINPVTGRVHRKDLPLLRKYDVITTTPCGFLVLADLEPPHAARVLNPLTGHMIRFMAEVPFELGISAAALSYCSQMPAAPEKCKIAIGTQ</sequence>
<accession>A0AAD8T7N6</accession>
<evidence type="ECO:0000313" key="1">
    <source>
        <dbReference type="EMBL" id="KAK1670761.1"/>
    </source>
</evidence>
<dbReference type="AlphaFoldDB" id="A0AAD8T7N6"/>
<evidence type="ECO:0008006" key="3">
    <source>
        <dbReference type="Google" id="ProtNLM"/>
    </source>
</evidence>
<comment type="caution">
    <text evidence="1">The sequence shown here is derived from an EMBL/GenBank/DDBJ whole genome shotgun (WGS) entry which is preliminary data.</text>
</comment>
<dbReference type="PANTHER" id="PTHR33165">
    <property type="entry name" value="F-BOX DOMAIN CONTAINING PROTEIN-LIKE-RELATED"/>
    <property type="match status" value="1"/>
</dbReference>
<proteinExistence type="predicted"/>